<gene>
    <name evidence="2" type="ORF">MOMA_04695</name>
</gene>
<dbReference type="PATRIC" id="fig|1230338.3.peg.1018"/>
<name>L2F9V9_9GAMM</name>
<evidence type="ECO:0000313" key="2">
    <source>
        <dbReference type="EMBL" id="ELA09675.1"/>
    </source>
</evidence>
<sequence length="103" mass="11914">MRLKFTKDDLNIYPKDLPKGLINALIIACLVLGLAGLRTGRNWQGVVAVLEYWAFMLLWIPTAITICAIPFKLRDDSFELKLAYYLGMFVAFIFIINKLRYLR</sequence>
<evidence type="ECO:0000256" key="1">
    <source>
        <dbReference type="SAM" id="Phobius"/>
    </source>
</evidence>
<reference evidence="2 3" key="1">
    <citation type="journal article" date="2013" name="Genome Announc.">
        <title>Genome Sequence of Moraxella macacae 0408225, a Novel Bacterial Species Isolated from a Cynomolgus Macaque with Epistaxis.</title>
        <authorList>
            <person name="Ladner J.T."/>
            <person name="Whitehouse C.A."/>
            <person name="Koroleva G.I."/>
            <person name="Palacios G.F."/>
        </authorList>
    </citation>
    <scope>NUCLEOTIDE SEQUENCE [LARGE SCALE GENOMIC DNA]</scope>
    <source>
        <strain evidence="2 3">0408225</strain>
    </source>
</reference>
<comment type="caution">
    <text evidence="2">The sequence shown here is derived from an EMBL/GenBank/DDBJ whole genome shotgun (WGS) entry which is preliminary data.</text>
</comment>
<accession>L2F9V9</accession>
<dbReference type="AlphaFoldDB" id="L2F9V9"/>
<feature type="transmembrane region" description="Helical" evidence="1">
    <location>
        <begin position="49"/>
        <end position="71"/>
    </location>
</feature>
<dbReference type="EMBL" id="ANIN01000001">
    <property type="protein sequence ID" value="ELA09675.1"/>
    <property type="molecule type" value="Genomic_DNA"/>
</dbReference>
<dbReference type="OrthoDB" id="6658280at2"/>
<keyword evidence="1" id="KW-1133">Transmembrane helix</keyword>
<dbReference type="RefSeq" id="WP_009767493.1">
    <property type="nucleotide sequence ID" value="NZ_ANIN01000001.1"/>
</dbReference>
<keyword evidence="1" id="KW-0472">Membrane</keyword>
<keyword evidence="3" id="KW-1185">Reference proteome</keyword>
<organism evidence="2 3">
    <name type="scientific">Moraxella macacae 0408225</name>
    <dbReference type="NCBI Taxonomy" id="1230338"/>
    <lineage>
        <taxon>Bacteria</taxon>
        <taxon>Pseudomonadati</taxon>
        <taxon>Pseudomonadota</taxon>
        <taxon>Gammaproteobacteria</taxon>
        <taxon>Moraxellales</taxon>
        <taxon>Moraxellaceae</taxon>
        <taxon>Moraxella</taxon>
    </lineage>
</organism>
<evidence type="ECO:0000313" key="3">
    <source>
        <dbReference type="Proteomes" id="UP000023795"/>
    </source>
</evidence>
<protein>
    <submittedName>
        <fullName evidence="2">Uncharacterized protein</fullName>
    </submittedName>
</protein>
<keyword evidence="1" id="KW-0812">Transmembrane</keyword>
<proteinExistence type="predicted"/>
<feature type="transmembrane region" description="Helical" evidence="1">
    <location>
        <begin position="83"/>
        <end position="102"/>
    </location>
</feature>
<dbReference type="eggNOG" id="ENOG5033ZUD">
    <property type="taxonomic scope" value="Bacteria"/>
</dbReference>
<dbReference type="STRING" id="1230338.MOMA_04695"/>
<dbReference type="Proteomes" id="UP000023795">
    <property type="component" value="Unassembled WGS sequence"/>
</dbReference>
<feature type="transmembrane region" description="Helical" evidence="1">
    <location>
        <begin position="20"/>
        <end position="37"/>
    </location>
</feature>